<gene>
    <name evidence="2" type="ORF">WBA_LOCUS8026</name>
</gene>
<keyword evidence="3" id="KW-1185">Reference proteome</keyword>
<dbReference type="OMA" id="AYYFCEP"/>
<evidence type="ECO:0000256" key="1">
    <source>
        <dbReference type="SAM" id="MobiDB-lite"/>
    </source>
</evidence>
<proteinExistence type="predicted"/>
<sequence>MCNLYPQKNSSAAKIASTKLNSTFELLLYLERKRFGNENISESADLIETICSIIDSVVEQCSQDTENESSKQESDSEGRRKRKLESPEEIMQRLDAQDLCEEMQDVKKCLKAFVDSMGNGISKIERLLNDARQFSIRSTFLSQNCLVR</sequence>
<feature type="region of interest" description="Disordered" evidence="1">
    <location>
        <begin position="63"/>
        <end position="88"/>
    </location>
</feature>
<dbReference type="AlphaFoldDB" id="A0A3P7DWZ1"/>
<dbReference type="InParanoid" id="A0A3P7DWZ1"/>
<reference evidence="2 3" key="1">
    <citation type="submission" date="2018-11" db="EMBL/GenBank/DDBJ databases">
        <authorList>
            <consortium name="Pathogen Informatics"/>
        </authorList>
    </citation>
    <scope>NUCLEOTIDE SEQUENCE [LARGE SCALE GENOMIC DNA]</scope>
</reference>
<dbReference type="OrthoDB" id="6101761at2759"/>
<name>A0A3P7DWZ1_WUCBA</name>
<dbReference type="EMBL" id="UYWW01006267">
    <property type="protein sequence ID" value="VDM14640.1"/>
    <property type="molecule type" value="Genomic_DNA"/>
</dbReference>
<organism evidence="2 3">
    <name type="scientific">Wuchereria bancrofti</name>
    <dbReference type="NCBI Taxonomy" id="6293"/>
    <lineage>
        <taxon>Eukaryota</taxon>
        <taxon>Metazoa</taxon>
        <taxon>Ecdysozoa</taxon>
        <taxon>Nematoda</taxon>
        <taxon>Chromadorea</taxon>
        <taxon>Rhabditida</taxon>
        <taxon>Spirurina</taxon>
        <taxon>Spiruromorpha</taxon>
        <taxon>Filarioidea</taxon>
        <taxon>Onchocercidae</taxon>
        <taxon>Wuchereria</taxon>
    </lineage>
</organism>
<accession>A0A3P7DWZ1</accession>
<feature type="compositionally biased region" description="Basic and acidic residues" evidence="1">
    <location>
        <begin position="68"/>
        <end position="88"/>
    </location>
</feature>
<evidence type="ECO:0000313" key="2">
    <source>
        <dbReference type="EMBL" id="VDM14640.1"/>
    </source>
</evidence>
<dbReference type="Proteomes" id="UP000270924">
    <property type="component" value="Unassembled WGS sequence"/>
</dbReference>
<evidence type="ECO:0000313" key="3">
    <source>
        <dbReference type="Proteomes" id="UP000270924"/>
    </source>
</evidence>
<protein>
    <submittedName>
        <fullName evidence="2">Uncharacterized protein</fullName>
    </submittedName>
</protein>